<feature type="region of interest" description="Disordered" evidence="4">
    <location>
        <begin position="1"/>
        <end position="41"/>
    </location>
</feature>
<evidence type="ECO:0000313" key="6">
    <source>
        <dbReference type="Proteomes" id="UP000789396"/>
    </source>
</evidence>
<keyword evidence="6" id="KW-1185">Reference proteome</keyword>
<evidence type="ECO:0000256" key="1">
    <source>
        <dbReference type="ARBA" id="ARBA00022603"/>
    </source>
</evidence>
<dbReference type="Pfam" id="PF07942">
    <property type="entry name" value="CARME"/>
    <property type="match status" value="1"/>
</dbReference>
<protein>
    <submittedName>
        <fullName evidence="5">8928_t:CDS:1</fullName>
    </submittedName>
</protein>
<evidence type="ECO:0000313" key="5">
    <source>
        <dbReference type="EMBL" id="CAG8720414.1"/>
    </source>
</evidence>
<proteinExistence type="predicted"/>
<keyword evidence="3" id="KW-0949">S-adenosyl-L-methionine</keyword>
<feature type="non-terminal residue" evidence="5">
    <location>
        <position position="161"/>
    </location>
</feature>
<sequence>MLVNDSNSVSVSVNDSNNVNNVDQDAEQEEKDSFHPNLQCDKDSSTQFQITDFDMDKLRSTIKQFVREWAAEGQNERDAAYKPLLESLMEFFKDVPVEERPSIRVLVPGAGLGRLAFDIVKQDQLRPVYIPDVLPSSIPSGVNFSMVAGDFVEVYGDEQYN</sequence>
<evidence type="ECO:0000256" key="3">
    <source>
        <dbReference type="ARBA" id="ARBA00022691"/>
    </source>
</evidence>
<dbReference type="AlphaFoldDB" id="A0A9N9I4T2"/>
<dbReference type="EMBL" id="CAJVPZ010024846">
    <property type="protein sequence ID" value="CAG8720414.1"/>
    <property type="molecule type" value="Genomic_DNA"/>
</dbReference>
<evidence type="ECO:0000256" key="4">
    <source>
        <dbReference type="SAM" id="MobiDB-lite"/>
    </source>
</evidence>
<keyword evidence="2" id="KW-0808">Transferase</keyword>
<evidence type="ECO:0000256" key="2">
    <source>
        <dbReference type="ARBA" id="ARBA00022679"/>
    </source>
</evidence>
<dbReference type="GO" id="GO:0032259">
    <property type="term" value="P:methylation"/>
    <property type="evidence" value="ECO:0007669"/>
    <property type="project" value="UniProtKB-KW"/>
</dbReference>
<dbReference type="InterPro" id="IPR012901">
    <property type="entry name" value="CARME"/>
</dbReference>
<feature type="non-terminal residue" evidence="5">
    <location>
        <position position="1"/>
    </location>
</feature>
<dbReference type="Proteomes" id="UP000789396">
    <property type="component" value="Unassembled WGS sequence"/>
</dbReference>
<dbReference type="PANTHER" id="PTHR12303:SF6">
    <property type="entry name" value="CARNOSINE N-METHYLTRANSFERASE"/>
    <property type="match status" value="1"/>
</dbReference>
<comment type="caution">
    <text evidence="5">The sequence shown here is derived from an EMBL/GenBank/DDBJ whole genome shotgun (WGS) entry which is preliminary data.</text>
</comment>
<dbReference type="PANTHER" id="PTHR12303">
    <property type="entry name" value="CARNOSINE N-METHYLTRANSFERASE"/>
    <property type="match status" value="1"/>
</dbReference>
<dbReference type="SMART" id="SM01296">
    <property type="entry name" value="N2227"/>
    <property type="match status" value="1"/>
</dbReference>
<gene>
    <name evidence="5" type="ORF">RFULGI_LOCUS11421</name>
</gene>
<keyword evidence="1" id="KW-0489">Methyltransferase</keyword>
<organism evidence="5 6">
    <name type="scientific">Racocetra fulgida</name>
    <dbReference type="NCBI Taxonomy" id="60492"/>
    <lineage>
        <taxon>Eukaryota</taxon>
        <taxon>Fungi</taxon>
        <taxon>Fungi incertae sedis</taxon>
        <taxon>Mucoromycota</taxon>
        <taxon>Glomeromycotina</taxon>
        <taxon>Glomeromycetes</taxon>
        <taxon>Diversisporales</taxon>
        <taxon>Gigasporaceae</taxon>
        <taxon>Racocetra</taxon>
    </lineage>
</organism>
<dbReference type="GO" id="GO:0008757">
    <property type="term" value="F:S-adenosylmethionine-dependent methyltransferase activity"/>
    <property type="evidence" value="ECO:0007669"/>
    <property type="project" value="InterPro"/>
</dbReference>
<accession>A0A9N9I4T2</accession>
<name>A0A9N9I4T2_9GLOM</name>
<dbReference type="OrthoDB" id="978at2759"/>
<feature type="compositionally biased region" description="Low complexity" evidence="4">
    <location>
        <begin position="1"/>
        <end position="23"/>
    </location>
</feature>
<reference evidence="5" key="1">
    <citation type="submission" date="2021-06" db="EMBL/GenBank/DDBJ databases">
        <authorList>
            <person name="Kallberg Y."/>
            <person name="Tangrot J."/>
            <person name="Rosling A."/>
        </authorList>
    </citation>
    <scope>NUCLEOTIDE SEQUENCE</scope>
    <source>
        <strain evidence="5">IN212</strain>
    </source>
</reference>